<protein>
    <submittedName>
        <fullName evidence="2">Uncharacterized protein</fullName>
    </submittedName>
</protein>
<evidence type="ECO:0000256" key="1">
    <source>
        <dbReference type="SAM" id="MobiDB-lite"/>
    </source>
</evidence>
<name>A0ABN2VQF2_9ACTN</name>
<evidence type="ECO:0000313" key="3">
    <source>
        <dbReference type="Proteomes" id="UP001500016"/>
    </source>
</evidence>
<reference evidence="2 3" key="1">
    <citation type="journal article" date="2019" name="Int. J. Syst. Evol. Microbiol.">
        <title>The Global Catalogue of Microorganisms (GCM) 10K type strain sequencing project: providing services to taxonomists for standard genome sequencing and annotation.</title>
        <authorList>
            <consortium name="The Broad Institute Genomics Platform"/>
            <consortium name="The Broad Institute Genome Sequencing Center for Infectious Disease"/>
            <person name="Wu L."/>
            <person name="Ma J."/>
        </authorList>
    </citation>
    <scope>NUCLEOTIDE SEQUENCE [LARGE SCALE GENOMIC DNA]</scope>
    <source>
        <strain evidence="2 3">JCM 15478</strain>
    </source>
</reference>
<proteinExistence type="predicted"/>
<organism evidence="2 3">
    <name type="scientific">Streptomyces albiaxialis</name>
    <dbReference type="NCBI Taxonomy" id="329523"/>
    <lineage>
        <taxon>Bacteria</taxon>
        <taxon>Bacillati</taxon>
        <taxon>Actinomycetota</taxon>
        <taxon>Actinomycetes</taxon>
        <taxon>Kitasatosporales</taxon>
        <taxon>Streptomycetaceae</taxon>
        <taxon>Streptomyces</taxon>
    </lineage>
</organism>
<accession>A0ABN2VQF2</accession>
<feature type="region of interest" description="Disordered" evidence="1">
    <location>
        <begin position="222"/>
        <end position="269"/>
    </location>
</feature>
<dbReference type="EMBL" id="BAAAPE010000005">
    <property type="protein sequence ID" value="GAA2069268.1"/>
    <property type="molecule type" value="Genomic_DNA"/>
</dbReference>
<dbReference type="Proteomes" id="UP001500016">
    <property type="component" value="Unassembled WGS sequence"/>
</dbReference>
<dbReference type="RefSeq" id="WP_344526006.1">
    <property type="nucleotide sequence ID" value="NZ_BAAAPE010000005.1"/>
</dbReference>
<sequence>MGFFDDLVLPEEPVEQMPLLRLGPPGEDAGRFAPPLDWFAPALLPQRAVVGSGPHVRVVLTGWSVWPDGATLHLSVHRKVRRQKIPSGRQSGLRVGLELSDGRRVTSLDAPRQRHLEWTSRDGETVSAVTRQAVGLIPLDGSRSSSSRSVFAVPVDLYLAELPPPGGTGLVVEWPDEDVPETRTPVDASALRAASAGAVEIWPGIEPPAPVGEPGSVALVEMGGPPAFLAPPTAPHRQAELEQREKERRRYVPRADWEDMSSHDWNDPR</sequence>
<feature type="compositionally biased region" description="Basic and acidic residues" evidence="1">
    <location>
        <begin position="237"/>
        <end position="269"/>
    </location>
</feature>
<gene>
    <name evidence="2" type="ORF">GCM10009801_18650</name>
</gene>
<keyword evidence="3" id="KW-1185">Reference proteome</keyword>
<comment type="caution">
    <text evidence="2">The sequence shown here is derived from an EMBL/GenBank/DDBJ whole genome shotgun (WGS) entry which is preliminary data.</text>
</comment>
<evidence type="ECO:0000313" key="2">
    <source>
        <dbReference type="EMBL" id="GAA2069268.1"/>
    </source>
</evidence>